<dbReference type="InterPro" id="IPR015947">
    <property type="entry name" value="PUA-like_sf"/>
</dbReference>
<dbReference type="OrthoDB" id="2270193at2759"/>
<gene>
    <name evidence="4" type="ORF">MBM_06006</name>
</gene>
<evidence type="ECO:0000256" key="2">
    <source>
        <dbReference type="PROSITE-ProRule" id="PRU00358"/>
    </source>
</evidence>
<evidence type="ECO:0000313" key="5">
    <source>
        <dbReference type="Proteomes" id="UP000006753"/>
    </source>
</evidence>
<dbReference type="HOGENOM" id="CLU_704147_0_0_1"/>
<dbReference type="GO" id="GO:0005634">
    <property type="term" value="C:nucleus"/>
    <property type="evidence" value="ECO:0007669"/>
    <property type="project" value="UniProtKB-SubCell"/>
</dbReference>
<dbReference type="GeneID" id="18761941"/>
<dbReference type="Proteomes" id="UP000006753">
    <property type="component" value="Unassembled WGS sequence"/>
</dbReference>
<comment type="subcellular location">
    <subcellularLocation>
        <location evidence="2">Nucleus</location>
    </subcellularLocation>
</comment>
<evidence type="ECO:0000256" key="1">
    <source>
        <dbReference type="ARBA" id="ARBA00023242"/>
    </source>
</evidence>
<keyword evidence="5" id="KW-1185">Reference proteome</keyword>
<dbReference type="STRING" id="1072389.K1WEV1"/>
<dbReference type="InParanoid" id="K1WEV1"/>
<dbReference type="EMBL" id="JH921440">
    <property type="protein sequence ID" value="EKD15995.1"/>
    <property type="molecule type" value="Genomic_DNA"/>
</dbReference>
<dbReference type="InterPro" id="IPR003105">
    <property type="entry name" value="SRA_YDG"/>
</dbReference>
<dbReference type="InterPro" id="IPR036987">
    <property type="entry name" value="SRA-YDG_sf"/>
</dbReference>
<evidence type="ECO:0000313" key="4">
    <source>
        <dbReference type="EMBL" id="EKD15995.1"/>
    </source>
</evidence>
<sequence>MAPAYFADFHPFENLLVTFVGCNMFCEEEIDISVEAIEDLIGVMEKVASQLKECAVDEFPRIKSEHEHAIKLFFWTMSCDWMVWEQSIYDKLYEVLGVMKQPANNFQQLFPVLPTLAYGMRYFLRAMMPGFHDPREHRELFSSMARMAAQLYDETYRDHPTHEWESLPDAHPIFGLGGCMHHFQVHDGIRIGFRIDPAYVQENQEWDKTWKVFGHNGAEVGDVWACQHALLRDCVHGDRQSGVSGNREEGAWSVVVGDRQGHVDTGDRIIYESAATLYTVAAGCTTPKRTGAATLFKSASQKKPVRVFRKSGSCGRVGYPTKGLRYDGLYEPTLGGQKPELKQNGDPTGRTIFLFILDRLPGQPGIATNRPTAAEAAVFGEVKRAAAEFLES</sequence>
<organism evidence="4 5">
    <name type="scientific">Marssonina brunnea f. sp. multigermtubi (strain MB_m1)</name>
    <name type="common">Marssonina leaf spot fungus</name>
    <dbReference type="NCBI Taxonomy" id="1072389"/>
    <lineage>
        <taxon>Eukaryota</taxon>
        <taxon>Fungi</taxon>
        <taxon>Dikarya</taxon>
        <taxon>Ascomycota</taxon>
        <taxon>Pezizomycotina</taxon>
        <taxon>Leotiomycetes</taxon>
        <taxon>Helotiales</taxon>
        <taxon>Drepanopezizaceae</taxon>
        <taxon>Drepanopeziza</taxon>
    </lineage>
</organism>
<protein>
    <submittedName>
        <fullName evidence="4">YDG/SRA domain-containing protein</fullName>
    </submittedName>
</protein>
<dbReference type="SUPFAM" id="SSF88697">
    <property type="entry name" value="PUA domain-like"/>
    <property type="match status" value="1"/>
</dbReference>
<dbReference type="KEGG" id="mbe:MBM_06006"/>
<proteinExistence type="predicted"/>
<dbReference type="PROSITE" id="PS51015">
    <property type="entry name" value="YDG"/>
    <property type="match status" value="1"/>
</dbReference>
<dbReference type="RefSeq" id="XP_007293895.1">
    <property type="nucleotide sequence ID" value="XM_007293833.1"/>
</dbReference>
<name>K1WEV1_MARBU</name>
<keyword evidence="1 2" id="KW-0539">Nucleus</keyword>
<evidence type="ECO:0000259" key="3">
    <source>
        <dbReference type="PROSITE" id="PS51015"/>
    </source>
</evidence>
<dbReference type="SMART" id="SM00466">
    <property type="entry name" value="SRA"/>
    <property type="match status" value="1"/>
</dbReference>
<reference evidence="4 5" key="1">
    <citation type="journal article" date="2012" name="BMC Genomics">
        <title>Sequencing the genome of Marssonina brunnea reveals fungus-poplar co-evolution.</title>
        <authorList>
            <person name="Zhu S."/>
            <person name="Cao Y.-Z."/>
            <person name="Jiang C."/>
            <person name="Tan B.-Y."/>
            <person name="Wang Z."/>
            <person name="Feng S."/>
            <person name="Zhang L."/>
            <person name="Su X.-H."/>
            <person name="Brejova B."/>
            <person name="Vinar T."/>
            <person name="Xu M."/>
            <person name="Wang M.-X."/>
            <person name="Zhang S.-G."/>
            <person name="Huang M.-R."/>
            <person name="Wu R."/>
            <person name="Zhou Y."/>
        </authorList>
    </citation>
    <scope>NUCLEOTIDE SEQUENCE [LARGE SCALE GENOMIC DNA]</scope>
    <source>
        <strain evidence="4 5">MB_m1</strain>
    </source>
</reference>
<dbReference type="AlphaFoldDB" id="K1WEV1"/>
<dbReference type="Gene3D" id="2.30.280.10">
    <property type="entry name" value="SRA-YDG"/>
    <property type="match status" value="1"/>
</dbReference>
<feature type="domain" description="YDG" evidence="3">
    <location>
        <begin position="213"/>
        <end position="359"/>
    </location>
</feature>
<accession>K1WEV1</accession>
<dbReference type="Pfam" id="PF02182">
    <property type="entry name" value="SAD_SRA"/>
    <property type="match status" value="1"/>
</dbReference>